<dbReference type="PIRSF" id="PIRSF029755">
    <property type="entry name" value="UCP029755"/>
    <property type="match status" value="1"/>
</dbReference>
<evidence type="ECO:0000313" key="3">
    <source>
        <dbReference type="EMBL" id="KAG7849476.1"/>
    </source>
</evidence>
<dbReference type="Gene3D" id="3.40.1640.10">
    <property type="entry name" value="PSTPO5379-like"/>
    <property type="match status" value="1"/>
</dbReference>
<dbReference type="InterPro" id="IPR016938">
    <property type="entry name" value="UPF0317"/>
</dbReference>
<dbReference type="Proteomes" id="UP001197328">
    <property type="component" value="Unassembled WGS sequence"/>
</dbReference>
<reference evidence="3 4" key="1">
    <citation type="journal article" date="2021" name="G3 (Bethesda)">
        <title>Genomic diversity, chromosomal rearrangements, and interspecies hybridization in the ogataea polymorpha species complex.</title>
        <authorList>
            <person name="Hanson S.J."/>
            <person name="Cinneide E.O."/>
            <person name="Salzberg L.I."/>
            <person name="Wolfe K.H."/>
            <person name="McGowan J."/>
            <person name="Fitzpatrick D.A."/>
            <person name="Matlin K."/>
        </authorList>
    </citation>
    <scope>NUCLEOTIDE SEQUENCE [LARGE SCALE GENOMIC DNA]</scope>
    <source>
        <strain evidence="3">51-138</strain>
    </source>
</reference>
<dbReference type="Pfam" id="PF07286">
    <property type="entry name" value="D-Glu_cyclase"/>
    <property type="match status" value="1"/>
</dbReference>
<accession>A0ABQ7RWK4</accession>
<evidence type="ECO:0000256" key="1">
    <source>
        <dbReference type="ARBA" id="ARBA00007896"/>
    </source>
</evidence>
<evidence type="ECO:0008006" key="5">
    <source>
        <dbReference type="Google" id="ProtNLM"/>
    </source>
</evidence>
<proteinExistence type="inferred from homology"/>
<keyword evidence="4" id="KW-1185">Reference proteome</keyword>
<evidence type="ECO:0000313" key="4">
    <source>
        <dbReference type="Proteomes" id="UP001197328"/>
    </source>
</evidence>
<dbReference type="InterPro" id="IPR038021">
    <property type="entry name" value="Putative_hydro-lyase"/>
</dbReference>
<comment type="caution">
    <text evidence="3">The sequence shown here is derived from an EMBL/GenBank/DDBJ whole genome shotgun (WGS) entry which is preliminary data.</text>
</comment>
<protein>
    <recommendedName>
        <fullName evidence="5">Hydro-lyase</fullName>
    </recommendedName>
</protein>
<dbReference type="EMBL" id="JAHLVD010000007">
    <property type="protein sequence ID" value="KAG7849476.1"/>
    <property type="molecule type" value="Genomic_DNA"/>
</dbReference>
<dbReference type="PANTHER" id="PTHR32022">
    <property type="entry name" value="D-GLUTAMATE CYCLASE, MITOCHONDRIAL"/>
    <property type="match status" value="1"/>
</dbReference>
<name>A0ABQ7RWK4_PICAN</name>
<keyword evidence="2" id="KW-0456">Lyase</keyword>
<dbReference type="Gene3D" id="3.30.2040.10">
    <property type="entry name" value="PSTPO5379-like domain"/>
    <property type="match status" value="1"/>
</dbReference>
<gene>
    <name evidence="3" type="ORF">KL940_003158</name>
</gene>
<dbReference type="SUPFAM" id="SSF160920">
    <property type="entry name" value="PSTPO5379-like"/>
    <property type="match status" value="1"/>
</dbReference>
<comment type="similarity">
    <text evidence="1">Belongs to the D-glutamate cyclase family.</text>
</comment>
<organism evidence="3 4">
    <name type="scientific">Pichia angusta</name>
    <name type="common">Yeast</name>
    <name type="synonym">Hansenula polymorpha</name>
    <dbReference type="NCBI Taxonomy" id="870730"/>
    <lineage>
        <taxon>Eukaryota</taxon>
        <taxon>Fungi</taxon>
        <taxon>Dikarya</taxon>
        <taxon>Ascomycota</taxon>
        <taxon>Saccharomycotina</taxon>
        <taxon>Pichiomycetes</taxon>
        <taxon>Pichiales</taxon>
        <taxon>Pichiaceae</taxon>
        <taxon>Ogataea</taxon>
    </lineage>
</organism>
<evidence type="ECO:0000256" key="2">
    <source>
        <dbReference type="ARBA" id="ARBA00023239"/>
    </source>
</evidence>
<dbReference type="PANTHER" id="PTHR32022:SF10">
    <property type="entry name" value="D-GLUTAMATE CYCLASE, MITOCHONDRIAL"/>
    <property type="match status" value="1"/>
</dbReference>
<dbReference type="InterPro" id="IPR009906">
    <property type="entry name" value="D-Glu_cyclase"/>
</dbReference>
<sequence>MVRKCDYMIREQMSQKLKMAEYAQLEPYQFRQLCRDAKHTSHTSGACEKYAQANLIVLPKEYANDFINLCLRNPVPCPLLCETPVGDPFTVDDSRYLQKGFDLRTDFPSYNIYENGELRLTKTDVMDEWSSNHIGFLIGCSHSFEHELCENGLIPRHLTLGRGVPVYKTTKNLDPAGVFINCTYVVSMRPYKPEDVPKVRKITSRFRKTHGEPIHWGYDGAERLGIPDLKRPDFGGQPVIHDNEIPVFWGCGVTPQLVVMQQKEKIRGPVISHTTGAMLTLDITSEHIKRLG</sequence>